<protein>
    <submittedName>
        <fullName evidence="1">Helix-turn-helix transcriptional regulator</fullName>
    </submittedName>
</protein>
<dbReference type="Gene3D" id="1.10.10.10">
    <property type="entry name" value="Winged helix-like DNA-binding domain superfamily/Winged helix DNA-binding domain"/>
    <property type="match status" value="1"/>
</dbReference>
<dbReference type="Proteomes" id="UP001172082">
    <property type="component" value="Unassembled WGS sequence"/>
</dbReference>
<evidence type="ECO:0000313" key="2">
    <source>
        <dbReference type="Proteomes" id="UP001172082"/>
    </source>
</evidence>
<dbReference type="InterPro" id="IPR036390">
    <property type="entry name" value="WH_DNA-bd_sf"/>
</dbReference>
<proteinExistence type="predicted"/>
<comment type="caution">
    <text evidence="1">The sequence shown here is derived from an EMBL/GenBank/DDBJ whole genome shotgun (WGS) entry which is preliminary data.</text>
</comment>
<reference evidence="1" key="1">
    <citation type="submission" date="2023-06" db="EMBL/GenBank/DDBJ databases">
        <title>Genomic of Parafulvivirga corallium.</title>
        <authorList>
            <person name="Wang G."/>
        </authorList>
    </citation>
    <scope>NUCLEOTIDE SEQUENCE</scope>
    <source>
        <strain evidence="1">BMA10</strain>
    </source>
</reference>
<name>A0ABT8KSD6_9BACT</name>
<dbReference type="SUPFAM" id="SSF46785">
    <property type="entry name" value="Winged helix' DNA-binding domain"/>
    <property type="match status" value="1"/>
</dbReference>
<dbReference type="InterPro" id="IPR036388">
    <property type="entry name" value="WH-like_DNA-bd_sf"/>
</dbReference>
<sequence>MRSYKLGNLEEIVLLLVGVLYDQAYSVSILEEYQKQTGKTINASAIHTVLYRLEEKGFLESRMGEATSERGGKRKKLFFLTPYASRALDELASLRQQLRYQIPEQALNWKIG</sequence>
<dbReference type="EMBL" id="JAUJEA010000004">
    <property type="protein sequence ID" value="MDN5202548.1"/>
    <property type="molecule type" value="Genomic_DNA"/>
</dbReference>
<gene>
    <name evidence="1" type="ORF">QQ008_14265</name>
</gene>
<evidence type="ECO:0000313" key="1">
    <source>
        <dbReference type="EMBL" id="MDN5202548.1"/>
    </source>
</evidence>
<organism evidence="1 2">
    <name type="scientific">Splendidivirga corallicola</name>
    <dbReference type="NCBI Taxonomy" id="3051826"/>
    <lineage>
        <taxon>Bacteria</taxon>
        <taxon>Pseudomonadati</taxon>
        <taxon>Bacteroidota</taxon>
        <taxon>Cytophagia</taxon>
        <taxon>Cytophagales</taxon>
        <taxon>Splendidivirgaceae</taxon>
        <taxon>Splendidivirga</taxon>
    </lineage>
</organism>
<dbReference type="RefSeq" id="WP_346752572.1">
    <property type="nucleotide sequence ID" value="NZ_JAUJEA010000004.1"/>
</dbReference>
<keyword evidence="2" id="KW-1185">Reference proteome</keyword>
<accession>A0ABT8KSD6</accession>